<feature type="compositionally biased region" description="Acidic residues" evidence="1">
    <location>
        <begin position="47"/>
        <end position="59"/>
    </location>
</feature>
<reference evidence="2" key="1">
    <citation type="submission" date="2022-10" db="EMBL/GenBank/DDBJ databases">
        <title>The WGS of Solirubrobacter sp. CPCC 204708.</title>
        <authorList>
            <person name="Jiang Z."/>
        </authorList>
    </citation>
    <scope>NUCLEOTIDE SEQUENCE</scope>
    <source>
        <strain evidence="2">CPCC 204708</strain>
    </source>
</reference>
<gene>
    <name evidence="2" type="ORF">OJ962_12550</name>
</gene>
<dbReference type="Proteomes" id="UP001147700">
    <property type="component" value="Unassembled WGS sequence"/>
</dbReference>
<evidence type="ECO:0000313" key="2">
    <source>
        <dbReference type="EMBL" id="MDA0138326.1"/>
    </source>
</evidence>
<protein>
    <submittedName>
        <fullName evidence="2">Uncharacterized protein</fullName>
    </submittedName>
</protein>
<name>A0ABT4RIG4_9ACTN</name>
<feature type="region of interest" description="Disordered" evidence="1">
    <location>
        <begin position="16"/>
        <end position="118"/>
    </location>
</feature>
<proteinExistence type="predicted"/>
<accession>A0ABT4RIG4</accession>
<comment type="caution">
    <text evidence="2">The sequence shown here is derived from an EMBL/GenBank/DDBJ whole genome shotgun (WGS) entry which is preliminary data.</text>
</comment>
<dbReference type="RefSeq" id="WP_270006372.1">
    <property type="nucleotide sequence ID" value="NZ_JAPCID010000015.1"/>
</dbReference>
<organism evidence="2 3">
    <name type="scientific">Solirubrobacter deserti</name>
    <dbReference type="NCBI Taxonomy" id="2282478"/>
    <lineage>
        <taxon>Bacteria</taxon>
        <taxon>Bacillati</taxon>
        <taxon>Actinomycetota</taxon>
        <taxon>Thermoleophilia</taxon>
        <taxon>Solirubrobacterales</taxon>
        <taxon>Solirubrobacteraceae</taxon>
        <taxon>Solirubrobacter</taxon>
    </lineage>
</organism>
<dbReference type="EMBL" id="JAPCID010000015">
    <property type="protein sequence ID" value="MDA0138326.1"/>
    <property type="molecule type" value="Genomic_DNA"/>
</dbReference>
<sequence>MLLLTVAGCGGANVAYREVPGGPVNLDVPGDGAAIGGAATPTPTAEADAEETPEGEEGADAATSQPEETPAPDAAGDEGAADGGAEAPPAQEPDDTAPPAETPDAGLDDYCAANPGAC</sequence>
<keyword evidence="3" id="KW-1185">Reference proteome</keyword>
<evidence type="ECO:0000256" key="1">
    <source>
        <dbReference type="SAM" id="MobiDB-lite"/>
    </source>
</evidence>
<feature type="compositionally biased region" description="Low complexity" evidence="1">
    <location>
        <begin position="29"/>
        <end position="46"/>
    </location>
</feature>
<evidence type="ECO:0000313" key="3">
    <source>
        <dbReference type="Proteomes" id="UP001147700"/>
    </source>
</evidence>